<dbReference type="PROSITE" id="PS50991">
    <property type="entry name" value="PYR_CT"/>
    <property type="match status" value="1"/>
</dbReference>
<dbReference type="CDD" id="cd07938">
    <property type="entry name" value="DRE_TIM_HMGL"/>
    <property type="match status" value="1"/>
</dbReference>
<dbReference type="Proteomes" id="UP000249304">
    <property type="component" value="Unassembled WGS sequence"/>
</dbReference>
<sequence>MTGTNDRVLITEVLLRDGLQIEPVVVPTADKIRLAYGLMAAGLTSLEVGSFVHPEKVPQMADTDRLVRELRPAESVALHTLVFNERGARRAIEAEARHVRFVVSASDGHSKANAGVPTQEALARLRPAAELLTGAGVRIEATIATAFVCPFDGETAPERVVDVARALTAYGIKALHLADTIGAASPWHIRRTVTAVRAAFPEPPLGLHLHNTYGMASANAWEALQLGVRRFDASLGGVGGCPFAPGAAGNIGTDDLVNLCHQAGFATGIDPGRLVAVRDEVGALLGRRLDSALSAVPAEPVAVRGTAAAP</sequence>
<evidence type="ECO:0000259" key="6">
    <source>
        <dbReference type="PROSITE" id="PS50991"/>
    </source>
</evidence>
<dbReference type="InterPro" id="IPR002034">
    <property type="entry name" value="AIPM/Hcit_synth_CS"/>
</dbReference>
<evidence type="ECO:0000313" key="7">
    <source>
        <dbReference type="EMBL" id="PZG18882.1"/>
    </source>
</evidence>
<dbReference type="Gene3D" id="3.20.20.70">
    <property type="entry name" value="Aldolase class I"/>
    <property type="match status" value="1"/>
</dbReference>
<comment type="caution">
    <text evidence="7">The sequence shown here is derived from an EMBL/GenBank/DDBJ whole genome shotgun (WGS) entry which is preliminary data.</text>
</comment>
<evidence type="ECO:0000256" key="3">
    <source>
        <dbReference type="ARBA" id="ARBA00022723"/>
    </source>
</evidence>
<evidence type="ECO:0000256" key="4">
    <source>
        <dbReference type="ARBA" id="ARBA00023239"/>
    </source>
</evidence>
<dbReference type="RefSeq" id="WP_111179362.1">
    <property type="nucleotide sequence ID" value="NZ_POUD01000046.1"/>
</dbReference>
<dbReference type="SUPFAM" id="SSF51569">
    <property type="entry name" value="Aldolase"/>
    <property type="match status" value="1"/>
</dbReference>
<dbReference type="GO" id="GO:0006552">
    <property type="term" value="P:L-leucine catabolic process"/>
    <property type="evidence" value="ECO:0007669"/>
    <property type="project" value="TreeGrafter"/>
</dbReference>
<dbReference type="GO" id="GO:0004419">
    <property type="term" value="F:hydroxymethylglutaryl-CoA lyase activity"/>
    <property type="evidence" value="ECO:0007669"/>
    <property type="project" value="TreeGrafter"/>
</dbReference>
<dbReference type="PANTHER" id="PTHR42738:SF7">
    <property type="entry name" value="HYDROXYMETHYLGLUTARYL-COA LYASE"/>
    <property type="match status" value="1"/>
</dbReference>
<keyword evidence="4 7" id="KW-0456">Lyase</keyword>
<dbReference type="InterPro" id="IPR043594">
    <property type="entry name" value="HMGL"/>
</dbReference>
<dbReference type="PANTHER" id="PTHR42738">
    <property type="entry name" value="HYDROXYMETHYLGLUTARYL-COA LYASE"/>
    <property type="match status" value="1"/>
</dbReference>
<dbReference type="InterPro" id="IPR000891">
    <property type="entry name" value="PYR_CT"/>
</dbReference>
<dbReference type="InterPro" id="IPR013785">
    <property type="entry name" value="Aldolase_TIM"/>
</dbReference>
<dbReference type="EMBL" id="POUD01000046">
    <property type="protein sequence ID" value="PZG18882.1"/>
    <property type="molecule type" value="Genomic_DNA"/>
</dbReference>
<proteinExistence type="inferred from homology"/>
<evidence type="ECO:0000256" key="2">
    <source>
        <dbReference type="ARBA" id="ARBA00022679"/>
    </source>
</evidence>
<protein>
    <submittedName>
        <fullName evidence="7">Hydroxymethylglutaryl-CoA lyase</fullName>
    </submittedName>
</protein>
<dbReference type="GO" id="GO:0046872">
    <property type="term" value="F:metal ion binding"/>
    <property type="evidence" value="ECO:0007669"/>
    <property type="project" value="UniProtKB-KW"/>
</dbReference>
<evidence type="ECO:0000256" key="1">
    <source>
        <dbReference type="ARBA" id="ARBA00009405"/>
    </source>
</evidence>
<accession>A0A2W2E4G0</accession>
<gene>
    <name evidence="7" type="ORF">C1J01_13815</name>
</gene>
<keyword evidence="8" id="KW-1185">Reference proteome</keyword>
<dbReference type="AlphaFoldDB" id="A0A2W2E4G0"/>
<dbReference type="OrthoDB" id="9784013at2"/>
<keyword evidence="2 5" id="KW-0808">Transferase</keyword>
<dbReference type="GO" id="GO:0046912">
    <property type="term" value="F:acyltransferase activity, acyl groups converted into alkyl on transfer"/>
    <property type="evidence" value="ECO:0007669"/>
    <property type="project" value="InterPro"/>
</dbReference>
<dbReference type="Pfam" id="PF00682">
    <property type="entry name" value="HMGL-like"/>
    <property type="match status" value="1"/>
</dbReference>
<comment type="similarity">
    <text evidence="1">Belongs to the HMG-CoA lyase family.</text>
</comment>
<evidence type="ECO:0000313" key="8">
    <source>
        <dbReference type="Proteomes" id="UP000249304"/>
    </source>
</evidence>
<keyword evidence="3" id="KW-0479">Metal-binding</keyword>
<feature type="domain" description="Pyruvate carboxyltransferase" evidence="6">
    <location>
        <begin position="8"/>
        <end position="275"/>
    </location>
</feature>
<reference evidence="7 8" key="1">
    <citation type="submission" date="2018-01" db="EMBL/GenBank/DDBJ databases">
        <title>Draft genome sequence of Nonomuraea sp. KC333.</title>
        <authorList>
            <person name="Sahin N."/>
            <person name="Saygin H."/>
            <person name="Ay H."/>
        </authorList>
    </citation>
    <scope>NUCLEOTIDE SEQUENCE [LARGE SCALE GENOMIC DNA]</scope>
    <source>
        <strain evidence="7 8">KC333</strain>
    </source>
</reference>
<dbReference type="PROSITE" id="PS00815">
    <property type="entry name" value="AIPM_HOMOCIT_SYNTH_1"/>
    <property type="match status" value="1"/>
</dbReference>
<dbReference type="GO" id="GO:0046951">
    <property type="term" value="P:ketone body biosynthetic process"/>
    <property type="evidence" value="ECO:0007669"/>
    <property type="project" value="TreeGrafter"/>
</dbReference>
<evidence type="ECO:0000256" key="5">
    <source>
        <dbReference type="RuleBase" id="RU003523"/>
    </source>
</evidence>
<name>A0A2W2E4G0_9ACTN</name>
<organism evidence="7 8">
    <name type="scientific">Nonomuraea aridisoli</name>
    <dbReference type="NCBI Taxonomy" id="2070368"/>
    <lineage>
        <taxon>Bacteria</taxon>
        <taxon>Bacillati</taxon>
        <taxon>Actinomycetota</taxon>
        <taxon>Actinomycetes</taxon>
        <taxon>Streptosporangiales</taxon>
        <taxon>Streptosporangiaceae</taxon>
        <taxon>Nonomuraea</taxon>
    </lineage>
</organism>
<comment type="similarity">
    <text evidence="5">Belongs to the alpha-IPM synthase/homocitrate synthase family.</text>
</comment>
<dbReference type="NCBIfam" id="NF004283">
    <property type="entry name" value="PRK05692.1"/>
    <property type="match status" value="1"/>
</dbReference>